<dbReference type="EMBL" id="CP150845">
    <property type="protein sequence ID" value="WYZ20380.1"/>
    <property type="molecule type" value="Genomic_DNA"/>
</dbReference>
<gene>
    <name evidence="2" type="ORF">AABD74_02720</name>
</gene>
<dbReference type="Gene3D" id="3.40.30.10">
    <property type="entry name" value="Glutaredoxin"/>
    <property type="match status" value="1"/>
</dbReference>
<dbReference type="Proteomes" id="UP001623852">
    <property type="component" value="Chromosome"/>
</dbReference>
<evidence type="ECO:0000259" key="1">
    <source>
        <dbReference type="Pfam" id="PF00578"/>
    </source>
</evidence>
<keyword evidence="3" id="KW-1185">Reference proteome</keyword>
<evidence type="ECO:0000313" key="3">
    <source>
        <dbReference type="Proteomes" id="UP001623852"/>
    </source>
</evidence>
<dbReference type="InterPro" id="IPR000866">
    <property type="entry name" value="AhpC/TSA"/>
</dbReference>
<dbReference type="RefSeq" id="WP_232682560.1">
    <property type="nucleotide sequence ID" value="NZ_CP150845.1"/>
</dbReference>
<dbReference type="Pfam" id="PF00578">
    <property type="entry name" value="AhpC-TSA"/>
    <property type="match status" value="1"/>
</dbReference>
<accession>A0ABZ2UFS1</accession>
<name>A0ABZ2UFS1_9FLAO</name>
<protein>
    <submittedName>
        <fullName evidence="2">Redoxin domain-containing protein</fullName>
    </submittedName>
</protein>
<proteinExistence type="predicted"/>
<sequence length="173" mass="20411">MRKPIKIILALLFISVLLFLGYRIVNKITYKNEIKKHIKTIPNFLYQNIKGGVFTNQNLMTETPAIFIYFNTECEYCSEEAQMIHENIKKFENIQIIFISFENIKQIKKFAQNHQLINYDNIYFLYDSKNTFASTFDINSLPSLVLYNKNKNLVEKIKGQTKPEILIKKLNAE</sequence>
<organism evidence="2 3">
    <name type="scientific">Flavobacterium soyae</name>
    <dbReference type="NCBI Taxonomy" id="2903098"/>
    <lineage>
        <taxon>Bacteria</taxon>
        <taxon>Pseudomonadati</taxon>
        <taxon>Bacteroidota</taxon>
        <taxon>Flavobacteriia</taxon>
        <taxon>Flavobacteriales</taxon>
        <taxon>Flavobacteriaceae</taxon>
        <taxon>Flavobacterium</taxon>
    </lineage>
</organism>
<reference evidence="2 3" key="1">
    <citation type="submission" date="2024-03" db="EMBL/GenBank/DDBJ databases">
        <title>Flavobacterium soyae.</title>
        <authorList>
            <person name="Zheng W."/>
        </authorList>
    </citation>
    <scope>NUCLEOTIDE SEQUENCE [LARGE SCALE GENOMIC DNA]</scope>
    <source>
        <strain evidence="2 3">55</strain>
    </source>
</reference>
<feature type="domain" description="Alkyl hydroperoxide reductase subunit C/ Thiol specific antioxidant" evidence="1">
    <location>
        <begin position="40"/>
        <end position="154"/>
    </location>
</feature>
<dbReference type="InterPro" id="IPR036249">
    <property type="entry name" value="Thioredoxin-like_sf"/>
</dbReference>
<evidence type="ECO:0000313" key="2">
    <source>
        <dbReference type="EMBL" id="WYZ20380.1"/>
    </source>
</evidence>
<dbReference type="SUPFAM" id="SSF52833">
    <property type="entry name" value="Thioredoxin-like"/>
    <property type="match status" value="1"/>
</dbReference>